<evidence type="ECO:0000313" key="2">
    <source>
        <dbReference type="Proteomes" id="UP000032142"/>
    </source>
</evidence>
<reference evidence="2" key="1">
    <citation type="submission" date="2014-09" db="EMBL/GenBank/DDBJ databases">
        <authorList>
            <person name="Mudge J."/>
            <person name="Ramaraj T."/>
            <person name="Lindquist I.E."/>
            <person name="Bharti A.K."/>
            <person name="Sundararajan A."/>
            <person name="Cameron C.T."/>
            <person name="Woodward J.E."/>
            <person name="May G.D."/>
            <person name="Brubaker C."/>
            <person name="Broadhvest J."/>
            <person name="Wilkins T.A."/>
        </authorList>
    </citation>
    <scope>NUCLEOTIDE SEQUENCE</scope>
    <source>
        <strain evidence="2">cv. AKA8401</strain>
    </source>
</reference>
<protein>
    <submittedName>
        <fullName evidence="1">Uncharacterized protein</fullName>
    </submittedName>
</protein>
<evidence type="ECO:0000313" key="1">
    <source>
        <dbReference type="EMBL" id="KHG28189.1"/>
    </source>
</evidence>
<dbReference type="Proteomes" id="UP000032142">
    <property type="component" value="Unassembled WGS sequence"/>
</dbReference>
<organism evidence="1 2">
    <name type="scientific">Gossypium arboreum</name>
    <name type="common">Tree cotton</name>
    <name type="synonym">Gossypium nanking</name>
    <dbReference type="NCBI Taxonomy" id="29729"/>
    <lineage>
        <taxon>Eukaryota</taxon>
        <taxon>Viridiplantae</taxon>
        <taxon>Streptophyta</taxon>
        <taxon>Embryophyta</taxon>
        <taxon>Tracheophyta</taxon>
        <taxon>Spermatophyta</taxon>
        <taxon>Magnoliopsida</taxon>
        <taxon>eudicotyledons</taxon>
        <taxon>Gunneridae</taxon>
        <taxon>Pentapetalae</taxon>
        <taxon>rosids</taxon>
        <taxon>malvids</taxon>
        <taxon>Malvales</taxon>
        <taxon>Malvaceae</taxon>
        <taxon>Malvoideae</taxon>
        <taxon>Gossypium</taxon>
    </lineage>
</organism>
<proteinExistence type="predicted"/>
<gene>
    <name evidence="1" type="ORF">F383_15716</name>
</gene>
<dbReference type="AlphaFoldDB" id="A0A0B0PUS9"/>
<name>A0A0B0PUS9_GOSAR</name>
<sequence>MLQLIWSLARNANCGDSMHVNKEVLLK</sequence>
<accession>A0A0B0PUS9</accession>
<dbReference type="EMBL" id="KN443956">
    <property type="protein sequence ID" value="KHG28189.1"/>
    <property type="molecule type" value="Genomic_DNA"/>
</dbReference>
<keyword evidence="2" id="KW-1185">Reference proteome</keyword>